<evidence type="ECO:0000313" key="3">
    <source>
        <dbReference type="Proteomes" id="UP001372338"/>
    </source>
</evidence>
<organism evidence="2 3">
    <name type="scientific">Crotalaria pallida</name>
    <name type="common">Smooth rattlebox</name>
    <name type="synonym">Crotalaria striata</name>
    <dbReference type="NCBI Taxonomy" id="3830"/>
    <lineage>
        <taxon>Eukaryota</taxon>
        <taxon>Viridiplantae</taxon>
        <taxon>Streptophyta</taxon>
        <taxon>Embryophyta</taxon>
        <taxon>Tracheophyta</taxon>
        <taxon>Spermatophyta</taxon>
        <taxon>Magnoliopsida</taxon>
        <taxon>eudicotyledons</taxon>
        <taxon>Gunneridae</taxon>
        <taxon>Pentapetalae</taxon>
        <taxon>rosids</taxon>
        <taxon>fabids</taxon>
        <taxon>Fabales</taxon>
        <taxon>Fabaceae</taxon>
        <taxon>Papilionoideae</taxon>
        <taxon>50 kb inversion clade</taxon>
        <taxon>genistoids sensu lato</taxon>
        <taxon>core genistoids</taxon>
        <taxon>Crotalarieae</taxon>
        <taxon>Crotalaria</taxon>
    </lineage>
</organism>
<protein>
    <submittedName>
        <fullName evidence="2">Uncharacterized protein</fullName>
    </submittedName>
</protein>
<accession>A0AAN9EH17</accession>
<dbReference type="AlphaFoldDB" id="A0AAN9EH17"/>
<comment type="caution">
    <text evidence="2">The sequence shown here is derived from an EMBL/GenBank/DDBJ whole genome shotgun (WGS) entry which is preliminary data.</text>
</comment>
<feature type="compositionally biased region" description="Basic residues" evidence="1">
    <location>
        <begin position="1"/>
        <end position="16"/>
    </location>
</feature>
<dbReference type="EMBL" id="JAYWIO010000006">
    <property type="protein sequence ID" value="KAK7256081.1"/>
    <property type="molecule type" value="Genomic_DNA"/>
</dbReference>
<reference evidence="2 3" key="1">
    <citation type="submission" date="2024-01" db="EMBL/GenBank/DDBJ databases">
        <title>The genomes of 5 underutilized Papilionoideae crops provide insights into root nodulation and disease resistanc.</title>
        <authorList>
            <person name="Yuan L."/>
        </authorList>
    </citation>
    <scope>NUCLEOTIDE SEQUENCE [LARGE SCALE GENOMIC DNA]</scope>
    <source>
        <strain evidence="2">ZHUSHIDOU_FW_LH</strain>
        <tissue evidence="2">Leaf</tissue>
    </source>
</reference>
<evidence type="ECO:0000256" key="1">
    <source>
        <dbReference type="SAM" id="MobiDB-lite"/>
    </source>
</evidence>
<gene>
    <name evidence="2" type="ORF">RIF29_29515</name>
</gene>
<name>A0AAN9EH17_CROPI</name>
<feature type="compositionally biased region" description="Low complexity" evidence="1">
    <location>
        <begin position="30"/>
        <end position="40"/>
    </location>
</feature>
<evidence type="ECO:0000313" key="2">
    <source>
        <dbReference type="EMBL" id="KAK7256081.1"/>
    </source>
</evidence>
<feature type="region of interest" description="Disordered" evidence="1">
    <location>
        <begin position="1"/>
        <end position="40"/>
    </location>
</feature>
<proteinExistence type="predicted"/>
<dbReference type="Proteomes" id="UP001372338">
    <property type="component" value="Unassembled WGS sequence"/>
</dbReference>
<sequence>MTIQHRHSRRRRKEKKERREENGTPPPCSRSPSPRHSPPCTHLTNKCFIYKFIYSYGGTACTGISRTGGTSILPNGTLKQVKKRIQAAWSSWSLQLPWSSR</sequence>
<keyword evidence="3" id="KW-1185">Reference proteome</keyword>